<dbReference type="AlphaFoldDB" id="A0A6C0A8R8"/>
<comment type="similarity">
    <text evidence="2">Belongs to the universal ribosomal protein uL4 family.</text>
</comment>
<dbReference type="HAMAP" id="MF_01328_B">
    <property type="entry name" value="Ribosomal_uL4_B"/>
    <property type="match status" value="1"/>
</dbReference>
<dbReference type="PANTHER" id="PTHR10746">
    <property type="entry name" value="50S RIBOSOMAL PROTEIN L4"/>
    <property type="match status" value="1"/>
</dbReference>
<keyword evidence="4" id="KW-0694">RNA-binding</keyword>
<keyword evidence="10" id="KW-0934">Plastid</keyword>
<dbReference type="NCBIfam" id="TIGR03953">
    <property type="entry name" value="rplD_bact"/>
    <property type="match status" value="1"/>
</dbReference>
<evidence type="ECO:0000256" key="2">
    <source>
        <dbReference type="ARBA" id="ARBA00010528"/>
    </source>
</evidence>
<evidence type="ECO:0000256" key="7">
    <source>
        <dbReference type="ARBA" id="ARBA00035208"/>
    </source>
</evidence>
<dbReference type="SUPFAM" id="SSF52166">
    <property type="entry name" value="Ribosomal protein L4"/>
    <property type="match status" value="1"/>
</dbReference>
<accession>A0A6C0A8R8</accession>
<geneLocation type="plastid" evidence="10"/>
<dbReference type="GO" id="GO:1990904">
    <property type="term" value="C:ribonucleoprotein complex"/>
    <property type="evidence" value="ECO:0007669"/>
    <property type="project" value="UniProtKB-KW"/>
</dbReference>
<dbReference type="EMBL" id="MN053318">
    <property type="protein sequence ID" value="QHS70513.1"/>
    <property type="molecule type" value="Genomic_DNA"/>
</dbReference>
<evidence type="ECO:0000256" key="9">
    <source>
        <dbReference type="SAM" id="MobiDB-lite"/>
    </source>
</evidence>
<evidence type="ECO:0000256" key="6">
    <source>
        <dbReference type="ARBA" id="ARBA00023274"/>
    </source>
</evidence>
<feature type="compositionally biased region" description="Basic residues" evidence="9">
    <location>
        <begin position="67"/>
        <end position="78"/>
    </location>
</feature>
<evidence type="ECO:0000256" key="5">
    <source>
        <dbReference type="ARBA" id="ARBA00022980"/>
    </source>
</evidence>
<evidence type="ECO:0000256" key="1">
    <source>
        <dbReference type="ARBA" id="ARBA00004083"/>
    </source>
</evidence>
<evidence type="ECO:0000313" key="10">
    <source>
        <dbReference type="EMBL" id="QHS70513.1"/>
    </source>
</evidence>
<sequence length="228" mass="26436">MNRTQKLNYSIISSKTKNKKCNKELTINLAKKQKNYIYILHQVLTQQLLNLRKGNAHTKTRNEVRGGGKKPWKQKGTGRARAGSNRSPLWRGGGVVFGPRTKQNLSKINRKEKQLALRILIENKLRDTVAIENFIEELDKPSTKKLKNILQTYNINTRKQNNILIIVSRKSRNLYLATRNLKNIELLAANHLNIVSLLKTNQIVIDEDALNIINDIYNEEKYKRYNFS</sequence>
<dbReference type="InterPro" id="IPR002136">
    <property type="entry name" value="Ribosomal_uL4"/>
</dbReference>
<dbReference type="PANTHER" id="PTHR10746:SF17">
    <property type="entry name" value="LARGE RIBOSOMAL SUBUNIT PROTEIN UL4C"/>
    <property type="match status" value="1"/>
</dbReference>
<dbReference type="GO" id="GO:0003735">
    <property type="term" value="F:structural constituent of ribosome"/>
    <property type="evidence" value="ECO:0007669"/>
    <property type="project" value="InterPro"/>
</dbReference>
<feature type="region of interest" description="Disordered" evidence="9">
    <location>
        <begin position="56"/>
        <end position="86"/>
    </location>
</feature>
<name>A0A6C0A8R8_9FLOR</name>
<keyword evidence="3" id="KW-0699">rRNA-binding</keyword>
<comment type="function">
    <text evidence="1">Probably binds the 23S rRNA.</text>
</comment>
<dbReference type="InterPro" id="IPR013005">
    <property type="entry name" value="Ribosomal_uL4-like"/>
</dbReference>
<dbReference type="GeneID" id="44152000"/>
<dbReference type="Gene3D" id="3.40.1370.10">
    <property type="match status" value="1"/>
</dbReference>
<protein>
    <recommendedName>
        <fullName evidence="7">Large ribosomal subunit protein uL4c</fullName>
    </recommendedName>
    <alternativeName>
        <fullName evidence="8">50S ribosomal protein L4, chloroplastic</fullName>
    </alternativeName>
</protein>
<dbReference type="InterPro" id="IPR023574">
    <property type="entry name" value="Ribosomal_uL4_dom_sf"/>
</dbReference>
<proteinExistence type="inferred from homology"/>
<gene>
    <name evidence="10" type="primary">rpl4</name>
</gene>
<organism evidence="10">
    <name type="scientific">Gracilaria edulis</name>
    <dbReference type="NCBI Taxonomy" id="172966"/>
    <lineage>
        <taxon>Eukaryota</taxon>
        <taxon>Rhodophyta</taxon>
        <taxon>Florideophyceae</taxon>
        <taxon>Rhodymeniophycidae</taxon>
        <taxon>Gracilariales</taxon>
        <taxon>Gracilariaceae</taxon>
        <taxon>Gracilaria</taxon>
    </lineage>
</organism>
<evidence type="ECO:0000256" key="4">
    <source>
        <dbReference type="ARBA" id="ARBA00022884"/>
    </source>
</evidence>
<dbReference type="GO" id="GO:0019843">
    <property type="term" value="F:rRNA binding"/>
    <property type="evidence" value="ECO:0007669"/>
    <property type="project" value="UniProtKB-KW"/>
</dbReference>
<dbReference type="GO" id="GO:0005840">
    <property type="term" value="C:ribosome"/>
    <property type="evidence" value="ECO:0007669"/>
    <property type="project" value="UniProtKB-KW"/>
</dbReference>
<dbReference type="Pfam" id="PF00573">
    <property type="entry name" value="Ribosomal_L4"/>
    <property type="match status" value="1"/>
</dbReference>
<dbReference type="GO" id="GO:0006412">
    <property type="term" value="P:translation"/>
    <property type="evidence" value="ECO:0007669"/>
    <property type="project" value="InterPro"/>
</dbReference>
<keyword evidence="6" id="KW-0687">Ribonucleoprotein</keyword>
<reference evidence="10" key="1">
    <citation type="journal article" date="2019" name="Mitochondrial DNA Part B Resour">
        <title>The complete plastid genome and phylogenetic analysis of Gracilaria edulis.</title>
        <authorList>
            <person name="Liu T."/>
            <person name="Tang X."/>
            <person name="Jia X."/>
            <person name="Wu X."/>
            <person name="Huang M."/>
            <person name="Zeng J."/>
            <person name="Chen W."/>
        </authorList>
    </citation>
    <scope>NUCLEOTIDE SEQUENCE</scope>
</reference>
<dbReference type="RefSeq" id="YP_009732093.1">
    <property type="nucleotide sequence ID" value="NC_046041.1"/>
</dbReference>
<evidence type="ECO:0000256" key="8">
    <source>
        <dbReference type="ARBA" id="ARBA00035387"/>
    </source>
</evidence>
<evidence type="ECO:0000256" key="3">
    <source>
        <dbReference type="ARBA" id="ARBA00022730"/>
    </source>
</evidence>
<keyword evidence="5 10" id="KW-0689">Ribosomal protein</keyword>